<proteinExistence type="predicted"/>
<dbReference type="SUPFAM" id="SSF52833">
    <property type="entry name" value="Thioredoxin-like"/>
    <property type="match status" value="1"/>
</dbReference>
<reference evidence="3 4" key="1">
    <citation type="submission" date="2020-07" db="EMBL/GenBank/DDBJ databases">
        <title>Genomic Encyclopedia of Type Strains, Phase IV (KMG-V): Genome sequencing to study the core and pangenomes of soil and plant-associated prokaryotes.</title>
        <authorList>
            <person name="Whitman W."/>
        </authorList>
    </citation>
    <scope>NUCLEOTIDE SEQUENCE [LARGE SCALE GENOMIC DNA]</scope>
    <source>
        <strain evidence="3 4">SAS40</strain>
    </source>
</reference>
<dbReference type="PROSITE" id="PS50404">
    <property type="entry name" value="GST_NTER"/>
    <property type="match status" value="1"/>
</dbReference>
<dbReference type="EMBL" id="JACBYR010000001">
    <property type="protein sequence ID" value="NYE82141.1"/>
    <property type="molecule type" value="Genomic_DNA"/>
</dbReference>
<dbReference type="Pfam" id="PF13409">
    <property type="entry name" value="GST_N_2"/>
    <property type="match status" value="1"/>
</dbReference>
<dbReference type="Gene3D" id="1.20.1050.10">
    <property type="match status" value="2"/>
</dbReference>
<accession>A0A7Y9LMY0</accession>
<dbReference type="PANTHER" id="PTHR42673:SF4">
    <property type="entry name" value="MALEYLACETOACETATE ISOMERASE"/>
    <property type="match status" value="1"/>
</dbReference>
<dbReference type="InterPro" id="IPR004045">
    <property type="entry name" value="Glutathione_S-Trfase_N"/>
</dbReference>
<dbReference type="CDD" id="cd03049">
    <property type="entry name" value="GST_N_3"/>
    <property type="match status" value="1"/>
</dbReference>
<keyword evidence="4" id="KW-1185">Reference proteome</keyword>
<feature type="domain" description="GST N-terminal" evidence="2">
    <location>
        <begin position="2"/>
        <end position="85"/>
    </location>
</feature>
<evidence type="ECO:0000313" key="3">
    <source>
        <dbReference type="EMBL" id="NYE82141.1"/>
    </source>
</evidence>
<dbReference type="Proteomes" id="UP000542125">
    <property type="component" value="Unassembled WGS sequence"/>
</dbReference>
<evidence type="ECO:0000259" key="2">
    <source>
        <dbReference type="PROSITE" id="PS50404"/>
    </source>
</evidence>
<evidence type="ECO:0000313" key="4">
    <source>
        <dbReference type="Proteomes" id="UP000542125"/>
    </source>
</evidence>
<dbReference type="GO" id="GO:0006559">
    <property type="term" value="P:L-phenylalanine catabolic process"/>
    <property type="evidence" value="ECO:0007669"/>
    <property type="project" value="TreeGrafter"/>
</dbReference>
<keyword evidence="3" id="KW-0808">Transferase</keyword>
<evidence type="ECO:0000256" key="1">
    <source>
        <dbReference type="SAM" id="MobiDB-lite"/>
    </source>
</evidence>
<organism evidence="3 4">
    <name type="scientific">Pigmentiphaga litoralis</name>
    <dbReference type="NCBI Taxonomy" id="516702"/>
    <lineage>
        <taxon>Bacteria</taxon>
        <taxon>Pseudomonadati</taxon>
        <taxon>Pseudomonadota</taxon>
        <taxon>Betaproteobacteria</taxon>
        <taxon>Burkholderiales</taxon>
        <taxon>Alcaligenaceae</taxon>
        <taxon>Pigmentiphaga</taxon>
    </lineage>
</organism>
<dbReference type="SUPFAM" id="SSF47616">
    <property type="entry name" value="GST C-terminal domain-like"/>
    <property type="match status" value="1"/>
</dbReference>
<gene>
    <name evidence="3" type="ORF">FHW18_001412</name>
</gene>
<dbReference type="AlphaFoldDB" id="A0A7Y9LMY0"/>
<dbReference type="GO" id="GO:0006749">
    <property type="term" value="P:glutathione metabolic process"/>
    <property type="evidence" value="ECO:0007669"/>
    <property type="project" value="TreeGrafter"/>
</dbReference>
<dbReference type="Gene3D" id="3.40.30.10">
    <property type="entry name" value="Glutaredoxin"/>
    <property type="match status" value="1"/>
</dbReference>
<sequence length="249" mass="26904">MTTMQLLYAPTSPFVRKVMVCAHLTGQADQIEWLPSAAHPIRRDDRIAAHNPLAKVPTLVLEDGQSLYDSRVICEYLASRAGDTQLFPASGAARWQALTQQALGDGLLDAALLARYERTARPADMQWTEWYDAQLVKVEAGLAEIEDQAAALFQASVDPLSAPASNAPTSNAPTSNAPTSNLPASNSLTSNSLTSNTPTIGDVTLGCALGYLDFRFPKLDWAARYPGTARWHAVFRTLPAMQATLPHDA</sequence>
<dbReference type="InterPro" id="IPR036282">
    <property type="entry name" value="Glutathione-S-Trfase_C_sf"/>
</dbReference>
<dbReference type="InterPro" id="IPR036249">
    <property type="entry name" value="Thioredoxin-like_sf"/>
</dbReference>
<dbReference type="EC" id="2.5.1.18" evidence="3"/>
<protein>
    <submittedName>
        <fullName evidence="3">Glutathione S-transferase</fullName>
        <ecNumber evidence="3">2.5.1.18</ecNumber>
    </submittedName>
</protein>
<dbReference type="CDD" id="cd03205">
    <property type="entry name" value="GST_C_6"/>
    <property type="match status" value="1"/>
</dbReference>
<name>A0A7Y9LMY0_9BURK</name>
<dbReference type="Pfam" id="PF13410">
    <property type="entry name" value="GST_C_2"/>
    <property type="match status" value="1"/>
</dbReference>
<dbReference type="GO" id="GO:0016034">
    <property type="term" value="F:maleylacetoacetate isomerase activity"/>
    <property type="evidence" value="ECO:0007669"/>
    <property type="project" value="TreeGrafter"/>
</dbReference>
<dbReference type="GO" id="GO:0004364">
    <property type="term" value="F:glutathione transferase activity"/>
    <property type="evidence" value="ECO:0007669"/>
    <property type="project" value="UniProtKB-EC"/>
</dbReference>
<feature type="region of interest" description="Disordered" evidence="1">
    <location>
        <begin position="163"/>
        <end position="195"/>
    </location>
</feature>
<dbReference type="PANTHER" id="PTHR42673">
    <property type="entry name" value="MALEYLACETOACETATE ISOMERASE"/>
    <property type="match status" value="1"/>
</dbReference>
<comment type="caution">
    <text evidence="3">The sequence shown here is derived from an EMBL/GenBank/DDBJ whole genome shotgun (WGS) entry which is preliminary data.</text>
</comment>